<comment type="similarity">
    <text evidence="3">Belongs to the DNA polymerase type-Y family.</text>
</comment>
<dbReference type="EMBL" id="JACAZI010000022">
    <property type="protein sequence ID" value="KAF7336714.1"/>
    <property type="molecule type" value="Genomic_DNA"/>
</dbReference>
<evidence type="ECO:0000256" key="14">
    <source>
        <dbReference type="ARBA" id="ARBA00058985"/>
    </source>
</evidence>
<evidence type="ECO:0000256" key="10">
    <source>
        <dbReference type="ARBA" id="ARBA00022842"/>
    </source>
</evidence>
<dbReference type="Pfam" id="PF11799">
    <property type="entry name" value="IMS_C"/>
    <property type="match status" value="1"/>
</dbReference>
<accession>A0A8H7CGE4</accession>
<dbReference type="Gene3D" id="1.20.58.1280">
    <property type="entry name" value="DNA repair protein Rev1, C-terminal domain"/>
    <property type="match status" value="1"/>
</dbReference>
<feature type="region of interest" description="Disordered" evidence="16">
    <location>
        <begin position="68"/>
        <end position="111"/>
    </location>
</feature>
<dbReference type="SMART" id="SM00292">
    <property type="entry name" value="BRCT"/>
    <property type="match status" value="1"/>
</dbReference>
<feature type="compositionally biased region" description="Low complexity" evidence="16">
    <location>
        <begin position="759"/>
        <end position="784"/>
    </location>
</feature>
<feature type="region of interest" description="Disordered" evidence="16">
    <location>
        <begin position="328"/>
        <end position="352"/>
    </location>
</feature>
<dbReference type="InterPro" id="IPR001357">
    <property type="entry name" value="BRCT_dom"/>
</dbReference>
<dbReference type="InterPro" id="IPR043128">
    <property type="entry name" value="Rev_trsase/Diguanyl_cyclase"/>
</dbReference>
<evidence type="ECO:0000256" key="11">
    <source>
        <dbReference type="ARBA" id="ARBA00023125"/>
    </source>
</evidence>
<evidence type="ECO:0000259" key="18">
    <source>
        <dbReference type="PROSITE" id="PS50173"/>
    </source>
</evidence>
<feature type="domain" description="BRCT" evidence="17">
    <location>
        <begin position="150"/>
        <end position="238"/>
    </location>
</feature>
<dbReference type="Pfam" id="PF00817">
    <property type="entry name" value="IMS"/>
    <property type="match status" value="1"/>
</dbReference>
<dbReference type="Gene3D" id="6.10.250.1490">
    <property type="match status" value="1"/>
</dbReference>
<keyword evidence="11" id="KW-0238">DNA-binding</keyword>
<dbReference type="Gene3D" id="3.30.1490.100">
    <property type="entry name" value="DNA polymerase, Y-family, little finger domain"/>
    <property type="match status" value="1"/>
</dbReference>
<dbReference type="InterPro" id="IPR038401">
    <property type="entry name" value="Rev1_C_sf"/>
</dbReference>
<evidence type="ECO:0000313" key="20">
    <source>
        <dbReference type="Proteomes" id="UP000620124"/>
    </source>
</evidence>
<comment type="function">
    <text evidence="14">Deoxycytidyl transferase involved in DNA repair. Transfers a dCMP residue from dCTP to the 3'-end of a DNA primer in a template-dependent reaction. May assist in the first step in the bypass of abasic lesions by the insertion of a nucleotide opposite the lesion. Required for normal induction of mutations by physical and chemical agents. Involved in mitochondrial DNA mutagenesis.</text>
</comment>
<dbReference type="SUPFAM" id="SSF56672">
    <property type="entry name" value="DNA/RNA polymerases"/>
    <property type="match status" value="1"/>
</dbReference>
<sequence length="1102" mass="121685">MPVLRSTPFQTRALTGMERKANVYRLKASAVQDFITATLASGSQSSEYFEDEDPAFLNALDATVLPGDVQAPANSVPENNDESDSDDNPEPPPPGQPQPQPSLKRRRYDGPDPVDEVIYGAAEFGNFGQYMKRKRAKLQIQNSEINTTTAETQIFKGVTVYVNGWTSPSVQEIRSLLVRNGGIFEPYLAKHSMVTHIVTCALTEAKMREFKNMKVVRPEWLTESVKARYLLPWRDFVFVQDARPAPASTQAPAAPAQPQTAQLQIPRYAADASNPNAQRAMADAQWRNANTSAAPGFIKGYFEHSRLHFLSASKAQLQELVREAQARAESNLEQKEKENLEPDSPAKGKGRAGDGRVIMHCDFDCFFVAAGLVTRPQMRGKPVVVCHSQGAQGGSSSTSEIACASYEARAFGIKNGMSLQQARKLCPTILTVPYEFERYTDLSLKFYTVLMSHADDVQAVSIDEALVDVTTAVSRLRRAAESVGSPHDPAKDFAERIRAEVKQATQCEISIGISHNILLARLATRRAKPAGALHIVAEDVPALMATLDITNLWGFASSHREKAMEKLGSTALKDLASKSRAVLSEALGKKTGEKLYNAIRGIDDTQLSSDKQRKSVSAEVNYGIRFESSEAAEKFIFDLAGEVEVRLNEIKMLGRTITLKIMKRDPSAPVEPPKFLGHGACEVFNKQTPLVGPGGRATSDAKAIGDHAWRILQSFNFDPKELRGIGIQIQKLEPAVGPVNTGANQRTLNFKPMEVRRPPAAAVPVRPASPAAPNNNNAGPSTSADVSLPSIEEVDQDVLDALPPEMRQELEDAWRRRSESPFPGKAPAAPLIPHVPRPPSRPPSRAPSIAPQSAVVLPQRRSAQPTRMHQGALRLAPRSGGGYVIDKTSIHPNRPPNAFLRPTDADLRNLNIDPEVFALLPQAVQREQLTVARLIKTRGALPEVSGERLILKPKKYIPPPNLFRQPPPYAKYPEKPKLRTQGKSKGEKVFFTETDDVQGLLEAWVNAFKRFGPEEKDIEFFAKFLVQSVESADTGVERAVAVVKWWLVLLRRYWGDYEHFDELGYDAEDAKVAEAWWKAFRDVKERIDLVARKKFGGKLSLR</sequence>
<dbReference type="GO" id="GO:0006281">
    <property type="term" value="P:DNA repair"/>
    <property type="evidence" value="ECO:0007669"/>
    <property type="project" value="UniProtKB-KW"/>
</dbReference>
<keyword evidence="9" id="KW-0227">DNA damage</keyword>
<evidence type="ECO:0000256" key="9">
    <source>
        <dbReference type="ARBA" id="ARBA00022763"/>
    </source>
</evidence>
<evidence type="ECO:0000256" key="5">
    <source>
        <dbReference type="ARBA" id="ARBA00022634"/>
    </source>
</evidence>
<reference evidence="19" key="1">
    <citation type="submission" date="2020-05" db="EMBL/GenBank/DDBJ databases">
        <title>Mycena genomes resolve the evolution of fungal bioluminescence.</title>
        <authorList>
            <person name="Tsai I.J."/>
        </authorList>
    </citation>
    <scope>NUCLEOTIDE SEQUENCE</scope>
    <source>
        <strain evidence="19">CCC161011</strain>
    </source>
</reference>
<dbReference type="InterPro" id="IPR001126">
    <property type="entry name" value="UmuC"/>
</dbReference>
<dbReference type="InterPro" id="IPR017961">
    <property type="entry name" value="DNA_pol_Y-fam_little_finger"/>
</dbReference>
<evidence type="ECO:0000256" key="13">
    <source>
        <dbReference type="ARBA" id="ARBA00023242"/>
    </source>
</evidence>
<feature type="region of interest" description="Disordered" evidence="16">
    <location>
        <begin position="811"/>
        <end position="869"/>
    </location>
</feature>
<dbReference type="InterPro" id="IPR043502">
    <property type="entry name" value="DNA/RNA_pol_sf"/>
</dbReference>
<evidence type="ECO:0000256" key="6">
    <source>
        <dbReference type="ARBA" id="ARBA00022679"/>
    </source>
</evidence>
<dbReference type="Pfam" id="PF14377">
    <property type="entry name" value="UBM"/>
    <property type="match status" value="2"/>
</dbReference>
<dbReference type="PANTHER" id="PTHR45990:SF1">
    <property type="entry name" value="DNA REPAIR PROTEIN REV1"/>
    <property type="match status" value="1"/>
</dbReference>
<dbReference type="InterPro" id="IPR036775">
    <property type="entry name" value="DNA_pol_Y-fam_lit_finger_sf"/>
</dbReference>
<evidence type="ECO:0000256" key="2">
    <source>
        <dbReference type="ARBA" id="ARBA00004123"/>
    </source>
</evidence>
<feature type="domain" description="UmuC" evidence="18">
    <location>
        <begin position="358"/>
        <end position="556"/>
    </location>
</feature>
<dbReference type="OrthoDB" id="427711at2759"/>
<keyword evidence="6" id="KW-0808">Transferase</keyword>
<dbReference type="GO" id="GO:0046872">
    <property type="term" value="F:metal ion binding"/>
    <property type="evidence" value="ECO:0007669"/>
    <property type="project" value="UniProtKB-KW"/>
</dbReference>
<dbReference type="FunFam" id="3.30.1490.100:FF:000001">
    <property type="entry name" value="DNA repair protein REV1"/>
    <property type="match status" value="1"/>
</dbReference>
<keyword evidence="20" id="KW-1185">Reference proteome</keyword>
<dbReference type="PROSITE" id="PS50172">
    <property type="entry name" value="BRCT"/>
    <property type="match status" value="1"/>
</dbReference>
<dbReference type="Gene3D" id="3.40.50.10190">
    <property type="entry name" value="BRCT domain"/>
    <property type="match status" value="1"/>
</dbReference>
<dbReference type="Gene3D" id="3.40.1170.60">
    <property type="match status" value="1"/>
</dbReference>
<dbReference type="InterPro" id="IPR036420">
    <property type="entry name" value="BRCT_dom_sf"/>
</dbReference>
<dbReference type="InterPro" id="IPR031991">
    <property type="entry name" value="Rev1_C"/>
</dbReference>
<dbReference type="GO" id="GO:0003684">
    <property type="term" value="F:damaged DNA binding"/>
    <property type="evidence" value="ECO:0007669"/>
    <property type="project" value="InterPro"/>
</dbReference>
<keyword evidence="13" id="KW-0539">Nucleus</keyword>
<comment type="caution">
    <text evidence="19">The sequence shown here is derived from an EMBL/GenBank/DDBJ whole genome shotgun (WGS) entry which is preliminary data.</text>
</comment>
<dbReference type="FunFam" id="3.40.50.10190:FF:000011">
    <property type="entry name" value="DNA repair protein REV1"/>
    <property type="match status" value="1"/>
</dbReference>
<keyword evidence="10" id="KW-0460">Magnesium</keyword>
<dbReference type="GO" id="GO:0070987">
    <property type="term" value="P:error-free translesion synthesis"/>
    <property type="evidence" value="ECO:0007669"/>
    <property type="project" value="UniProtKB-ARBA"/>
</dbReference>
<dbReference type="Gene3D" id="6.10.250.1630">
    <property type="match status" value="1"/>
</dbReference>
<dbReference type="PROSITE" id="PS50173">
    <property type="entry name" value="UMUC"/>
    <property type="match status" value="1"/>
</dbReference>
<name>A0A8H7CGE4_9AGAR</name>
<dbReference type="SUPFAM" id="SSF100879">
    <property type="entry name" value="Lesion bypass DNA polymerase (Y-family), little finger domain"/>
    <property type="match status" value="1"/>
</dbReference>
<dbReference type="Pfam" id="PF16727">
    <property type="entry name" value="REV1_C"/>
    <property type="match status" value="1"/>
</dbReference>
<dbReference type="Proteomes" id="UP000620124">
    <property type="component" value="Unassembled WGS sequence"/>
</dbReference>
<dbReference type="Pfam" id="PF21999">
    <property type="entry name" value="IMS_HHH_1"/>
    <property type="match status" value="1"/>
</dbReference>
<dbReference type="Gene3D" id="1.10.150.20">
    <property type="entry name" value="5' to 3' exonuclease, C-terminal subdomain"/>
    <property type="match status" value="1"/>
</dbReference>
<evidence type="ECO:0000256" key="1">
    <source>
        <dbReference type="ARBA" id="ARBA00001946"/>
    </source>
</evidence>
<dbReference type="InterPro" id="IPR025527">
    <property type="entry name" value="HUWE1/Rev1_UBM"/>
</dbReference>
<comment type="subcellular location">
    <subcellularLocation>
        <location evidence="2">Nucleus</location>
    </subcellularLocation>
</comment>
<gene>
    <name evidence="19" type="ORF">MVEN_02106400</name>
</gene>
<dbReference type="Pfam" id="PF16589">
    <property type="entry name" value="BRCT_2"/>
    <property type="match status" value="1"/>
</dbReference>
<dbReference type="AlphaFoldDB" id="A0A8H7CGE4"/>
<keyword evidence="7" id="KW-0548">Nucleotidyltransferase</keyword>
<dbReference type="GO" id="GO:0042276">
    <property type="term" value="P:error-prone translesion synthesis"/>
    <property type="evidence" value="ECO:0007669"/>
    <property type="project" value="TreeGrafter"/>
</dbReference>
<dbReference type="SUPFAM" id="SSF52113">
    <property type="entry name" value="BRCT domain"/>
    <property type="match status" value="1"/>
</dbReference>
<evidence type="ECO:0000256" key="4">
    <source>
        <dbReference type="ARBA" id="ARBA00020399"/>
    </source>
</evidence>
<evidence type="ECO:0000313" key="19">
    <source>
        <dbReference type="EMBL" id="KAF7336714.1"/>
    </source>
</evidence>
<dbReference type="GO" id="GO:0005634">
    <property type="term" value="C:nucleus"/>
    <property type="evidence" value="ECO:0007669"/>
    <property type="project" value="UniProtKB-SubCell"/>
</dbReference>
<dbReference type="InterPro" id="IPR053848">
    <property type="entry name" value="IMS_HHH_1"/>
</dbReference>
<evidence type="ECO:0000256" key="8">
    <source>
        <dbReference type="ARBA" id="ARBA00022723"/>
    </source>
</evidence>
<dbReference type="GO" id="GO:0003887">
    <property type="term" value="F:DNA-directed DNA polymerase activity"/>
    <property type="evidence" value="ECO:0007669"/>
    <property type="project" value="InterPro"/>
</dbReference>
<keyword evidence="12" id="KW-0234">DNA repair</keyword>
<evidence type="ECO:0000256" key="7">
    <source>
        <dbReference type="ARBA" id="ARBA00022695"/>
    </source>
</evidence>
<keyword evidence="5" id="KW-0237">DNA synthesis</keyword>
<proteinExistence type="inferred from homology"/>
<evidence type="ECO:0000256" key="12">
    <source>
        <dbReference type="ARBA" id="ARBA00023204"/>
    </source>
</evidence>
<evidence type="ECO:0000256" key="3">
    <source>
        <dbReference type="ARBA" id="ARBA00010945"/>
    </source>
</evidence>
<protein>
    <recommendedName>
        <fullName evidence="4">DNA repair protein REV1</fullName>
    </recommendedName>
    <alternativeName>
        <fullName evidence="15">Reversionless protein 1</fullName>
    </alternativeName>
</protein>
<feature type="compositionally biased region" description="Pro residues" evidence="16">
    <location>
        <begin position="90"/>
        <end position="100"/>
    </location>
</feature>
<evidence type="ECO:0000259" key="17">
    <source>
        <dbReference type="PROSITE" id="PS50172"/>
    </source>
</evidence>
<keyword evidence="8" id="KW-0479">Metal-binding</keyword>
<dbReference type="Gene3D" id="3.30.70.270">
    <property type="match status" value="1"/>
</dbReference>
<comment type="cofactor">
    <cofactor evidence="1">
        <name>Mg(2+)</name>
        <dbReference type="ChEBI" id="CHEBI:18420"/>
    </cofactor>
</comment>
<organism evidence="19 20">
    <name type="scientific">Mycena venus</name>
    <dbReference type="NCBI Taxonomy" id="2733690"/>
    <lineage>
        <taxon>Eukaryota</taxon>
        <taxon>Fungi</taxon>
        <taxon>Dikarya</taxon>
        <taxon>Basidiomycota</taxon>
        <taxon>Agaricomycotina</taxon>
        <taxon>Agaricomycetes</taxon>
        <taxon>Agaricomycetidae</taxon>
        <taxon>Agaricales</taxon>
        <taxon>Marasmiineae</taxon>
        <taxon>Mycenaceae</taxon>
        <taxon>Mycena</taxon>
    </lineage>
</organism>
<dbReference type="CDD" id="cd17719">
    <property type="entry name" value="BRCT_Rev1"/>
    <property type="match status" value="1"/>
</dbReference>
<feature type="region of interest" description="Disordered" evidence="16">
    <location>
        <begin position="759"/>
        <end position="786"/>
    </location>
</feature>
<evidence type="ECO:0000256" key="16">
    <source>
        <dbReference type="SAM" id="MobiDB-lite"/>
    </source>
</evidence>
<evidence type="ECO:0000256" key="15">
    <source>
        <dbReference type="ARBA" id="ARBA00081902"/>
    </source>
</evidence>
<dbReference type="GO" id="GO:0017125">
    <property type="term" value="F:deoxycytidyl transferase activity"/>
    <property type="evidence" value="ECO:0007669"/>
    <property type="project" value="TreeGrafter"/>
</dbReference>
<dbReference type="CDD" id="cd01701">
    <property type="entry name" value="PolY_Rev1"/>
    <property type="match status" value="1"/>
</dbReference>
<dbReference type="PANTHER" id="PTHR45990">
    <property type="entry name" value="DNA REPAIR PROTEIN REV1"/>
    <property type="match status" value="1"/>
</dbReference>
<feature type="compositionally biased region" description="Acidic residues" evidence="16">
    <location>
        <begin position="79"/>
        <end position="89"/>
    </location>
</feature>
<feature type="compositionally biased region" description="Pro residues" evidence="16">
    <location>
        <begin position="833"/>
        <end position="845"/>
    </location>
</feature>